<dbReference type="Proteomes" id="UP000053841">
    <property type="component" value="Unassembled WGS sequence"/>
</dbReference>
<dbReference type="OrthoDB" id="10386187at2759"/>
<keyword evidence="3" id="KW-1185">Reference proteome</keyword>
<reference evidence="2 3" key="1">
    <citation type="journal article" date="2013" name="PLoS Genet.">
        <title>Comparative genome structure, secondary metabolite, and effector coding capacity across Cochliobolus pathogens.</title>
        <authorList>
            <person name="Condon B.J."/>
            <person name="Leng Y."/>
            <person name="Wu D."/>
            <person name="Bushley K.E."/>
            <person name="Ohm R.A."/>
            <person name="Otillar R."/>
            <person name="Martin J."/>
            <person name="Schackwitz W."/>
            <person name="Grimwood J."/>
            <person name="MohdZainudin N."/>
            <person name="Xue C."/>
            <person name="Wang R."/>
            <person name="Manning V.A."/>
            <person name="Dhillon B."/>
            <person name="Tu Z.J."/>
            <person name="Steffenson B.J."/>
            <person name="Salamov A."/>
            <person name="Sun H."/>
            <person name="Lowry S."/>
            <person name="LaButti K."/>
            <person name="Han J."/>
            <person name="Copeland A."/>
            <person name="Lindquist E."/>
            <person name="Barry K."/>
            <person name="Schmutz J."/>
            <person name="Baker S.E."/>
            <person name="Ciuffetti L.M."/>
            <person name="Grigoriev I.V."/>
            <person name="Zhong S."/>
            <person name="Turgeon B.G."/>
        </authorList>
    </citation>
    <scope>NUCLEOTIDE SEQUENCE [LARGE SCALE GENOMIC DNA]</scope>
    <source>
        <strain evidence="2 3">26-R-13</strain>
    </source>
</reference>
<gene>
    <name evidence="2" type="ORF">COCCADRAFT_113642</name>
</gene>
<name>W6XMD3_COCC2</name>
<feature type="region of interest" description="Disordered" evidence="1">
    <location>
        <begin position="36"/>
        <end position="56"/>
    </location>
</feature>
<evidence type="ECO:0000313" key="2">
    <source>
        <dbReference type="EMBL" id="EUC26688.1"/>
    </source>
</evidence>
<evidence type="ECO:0000313" key="3">
    <source>
        <dbReference type="Proteomes" id="UP000053841"/>
    </source>
</evidence>
<evidence type="ECO:0000256" key="1">
    <source>
        <dbReference type="SAM" id="MobiDB-lite"/>
    </source>
</evidence>
<accession>W6XMD3</accession>
<proteinExistence type="predicted"/>
<dbReference type="AlphaFoldDB" id="W6XMD3"/>
<dbReference type="KEGG" id="bze:COCCADRAFT_113642"/>
<organism evidence="2 3">
    <name type="scientific">Cochliobolus carbonum (strain 26-R-13)</name>
    <name type="common">Maize leaf spot fungus</name>
    <name type="synonym">Bipolaris zeicola</name>
    <dbReference type="NCBI Taxonomy" id="930089"/>
    <lineage>
        <taxon>Eukaryota</taxon>
        <taxon>Fungi</taxon>
        <taxon>Dikarya</taxon>
        <taxon>Ascomycota</taxon>
        <taxon>Pezizomycotina</taxon>
        <taxon>Dothideomycetes</taxon>
        <taxon>Pleosporomycetidae</taxon>
        <taxon>Pleosporales</taxon>
        <taxon>Pleosporineae</taxon>
        <taxon>Pleosporaceae</taxon>
        <taxon>Bipolaris</taxon>
    </lineage>
</organism>
<dbReference type="RefSeq" id="XP_007719007.1">
    <property type="nucleotide sequence ID" value="XM_007720817.1"/>
</dbReference>
<protein>
    <submittedName>
        <fullName evidence="2">Uncharacterized protein</fullName>
    </submittedName>
</protein>
<sequence>MADELFNLNIEYLSNPKLFSKNSLIFCIKGSCVSDLSNSDLSKQNEPSPSINPSNQ</sequence>
<dbReference type="HOGENOM" id="CLU_3013871_0_0_1"/>
<dbReference type="GeneID" id="19144667"/>
<dbReference type="EMBL" id="KI965211">
    <property type="protein sequence ID" value="EUC26688.1"/>
    <property type="molecule type" value="Genomic_DNA"/>
</dbReference>